<proteinExistence type="predicted"/>
<reference evidence="2 3" key="1">
    <citation type="submission" date="2018-11" db="EMBL/GenBank/DDBJ databases">
        <title>Genome assembly of Steccherinum ochraceum LE-BIN_3174, the white-rot fungus of the Steccherinaceae family (The Residual Polyporoid clade, Polyporales, Basidiomycota).</title>
        <authorList>
            <person name="Fedorova T.V."/>
            <person name="Glazunova O.A."/>
            <person name="Landesman E.O."/>
            <person name="Moiseenko K.V."/>
            <person name="Psurtseva N.V."/>
            <person name="Savinova O.S."/>
            <person name="Shakhova N.V."/>
            <person name="Tyazhelova T.V."/>
            <person name="Vasina D.V."/>
        </authorList>
    </citation>
    <scope>NUCLEOTIDE SEQUENCE [LARGE SCALE GENOMIC DNA]</scope>
    <source>
        <strain evidence="2 3">LE-BIN_3174</strain>
    </source>
</reference>
<evidence type="ECO:0000313" key="2">
    <source>
        <dbReference type="EMBL" id="TCD61042.1"/>
    </source>
</evidence>
<keyword evidence="3" id="KW-1185">Reference proteome</keyword>
<organism evidence="2 3">
    <name type="scientific">Steccherinum ochraceum</name>
    <dbReference type="NCBI Taxonomy" id="92696"/>
    <lineage>
        <taxon>Eukaryota</taxon>
        <taxon>Fungi</taxon>
        <taxon>Dikarya</taxon>
        <taxon>Basidiomycota</taxon>
        <taxon>Agaricomycotina</taxon>
        <taxon>Agaricomycetes</taxon>
        <taxon>Polyporales</taxon>
        <taxon>Steccherinaceae</taxon>
        <taxon>Steccherinum</taxon>
    </lineage>
</organism>
<accession>A0A4R0R215</accession>
<dbReference type="OrthoDB" id="2804675at2759"/>
<evidence type="ECO:0000313" key="3">
    <source>
        <dbReference type="Proteomes" id="UP000292702"/>
    </source>
</evidence>
<evidence type="ECO:0000256" key="1">
    <source>
        <dbReference type="SAM" id="MobiDB-lite"/>
    </source>
</evidence>
<feature type="compositionally biased region" description="Low complexity" evidence="1">
    <location>
        <begin position="403"/>
        <end position="420"/>
    </location>
</feature>
<evidence type="ECO:0008006" key="4">
    <source>
        <dbReference type="Google" id="ProtNLM"/>
    </source>
</evidence>
<feature type="region of interest" description="Disordered" evidence="1">
    <location>
        <begin position="403"/>
        <end position="423"/>
    </location>
</feature>
<sequence length="552" mass="61795">MSARRYFAKCVPIRWAKDAVETSLERTLVTLDAELSSEKHGGKRKRWSYSCDVIALGDERRGPVNLVKQDCSTVLASTRISLSDVDSLPSHRPALHTFPRSDEDPLPGGPRLPPEVCEMVIEALGRSGDWDRRRQTLLACMLVCRDWVPKSRFYLTDIVIFRSRNSFEAFSRMMKRSPEIRERMTDVRILVGDAEDQSWVSCVPTLLPPQLKSLLLDGINLTTLHPTATSRFGTVQVRHLKLRSLKFTRNSQVTRLVHPASACVIEWSDGDADHVPRGGGGHILAKPKILEEIKLEEFYVKTVVDFLRNIIVLSAVPFAVDITLKSGQWHSVDPIMNFSFTTNHSVPTSTIKTLPEDHKALWRHVRRLWRMPCCRTKETALLENLGLGGGPNGITLSRKLQTSSRSASSSESGDSSSGSENEPAIPLTTLDVVGVFVEGTDFLGYASCVLHILSHLESLEEITIDLDIYNKRIVDQFVNATYFKCLDDALSLPGFKTVLKVTLELSAGCSSPIPCEHDQSKRLLPLTYARGVIPPKRCENKGCEKHHPPRRR</sequence>
<gene>
    <name evidence="2" type="ORF">EIP91_009130</name>
</gene>
<feature type="region of interest" description="Disordered" evidence="1">
    <location>
        <begin position="86"/>
        <end position="111"/>
    </location>
</feature>
<dbReference type="AlphaFoldDB" id="A0A4R0R215"/>
<comment type="caution">
    <text evidence="2">The sequence shown here is derived from an EMBL/GenBank/DDBJ whole genome shotgun (WGS) entry which is preliminary data.</text>
</comment>
<dbReference type="Proteomes" id="UP000292702">
    <property type="component" value="Unassembled WGS sequence"/>
</dbReference>
<protein>
    <recommendedName>
        <fullName evidence="4">F-box domain-containing protein</fullName>
    </recommendedName>
</protein>
<name>A0A4R0R215_9APHY</name>
<dbReference type="EMBL" id="RWJN01000512">
    <property type="protein sequence ID" value="TCD61042.1"/>
    <property type="molecule type" value="Genomic_DNA"/>
</dbReference>